<comment type="caution">
    <text evidence="1">The sequence shown here is derived from an EMBL/GenBank/DDBJ whole genome shotgun (WGS) entry which is preliminary data.</text>
</comment>
<accession>A0ACC0XDV3</accession>
<dbReference type="EMBL" id="CM047747">
    <property type="protein sequence ID" value="KAJ0016548.1"/>
    <property type="molecule type" value="Genomic_DNA"/>
</dbReference>
<protein>
    <submittedName>
        <fullName evidence="1">Uncharacterized protein</fullName>
    </submittedName>
</protein>
<dbReference type="Proteomes" id="UP001163603">
    <property type="component" value="Chromosome 12"/>
</dbReference>
<gene>
    <name evidence="1" type="ORF">Pint_09536</name>
</gene>
<organism evidence="1 2">
    <name type="scientific">Pistacia integerrima</name>
    <dbReference type="NCBI Taxonomy" id="434235"/>
    <lineage>
        <taxon>Eukaryota</taxon>
        <taxon>Viridiplantae</taxon>
        <taxon>Streptophyta</taxon>
        <taxon>Embryophyta</taxon>
        <taxon>Tracheophyta</taxon>
        <taxon>Spermatophyta</taxon>
        <taxon>Magnoliopsida</taxon>
        <taxon>eudicotyledons</taxon>
        <taxon>Gunneridae</taxon>
        <taxon>Pentapetalae</taxon>
        <taxon>rosids</taxon>
        <taxon>malvids</taxon>
        <taxon>Sapindales</taxon>
        <taxon>Anacardiaceae</taxon>
        <taxon>Pistacia</taxon>
    </lineage>
</organism>
<sequence length="417" mass="47175">MSSLPSDIIADILSRLPAKKLLCVKCVCKPWCHLIDGPDFIKLHLEKSIKSNTNQSLILKHSHLYWVSLDSLESASEIDHPLMCYNHSVKLLGSCHGLLCISNIVDDMAFWNPSTRKHRVLPFMSLELRRYTGSSVCSVCVFGFGYDITNDDYKLVRVAQFRGTEISFVECEVKVFSLRRNSWKRIKDMPYACRYPGTNGVYACGALHWIVSRNCSSGDFHRNGNSGDFNVVVALDLAAEDYKEVALPEFGSKNFNLDVGALGGCLCVVANFSNVRSDVWVMKEYGVKDSWDKLLSVTREQMCGIGRSVRPLGYSKGGSEVLLEQDRINLFWYDLKKKTVKDVMIRGTPISYEVEICLQTLVSVNISKRDLGKNQGTADHDKNVKKSTYVNILMYWRSYHSGMISCLRVSNWCYSQV</sequence>
<evidence type="ECO:0000313" key="1">
    <source>
        <dbReference type="EMBL" id="KAJ0016548.1"/>
    </source>
</evidence>
<reference evidence="2" key="1">
    <citation type="journal article" date="2023" name="G3 (Bethesda)">
        <title>Genome assembly and association tests identify interacting loci associated with vigor, precocity, and sex in interspecific pistachio rootstocks.</title>
        <authorList>
            <person name="Palmer W."/>
            <person name="Jacygrad E."/>
            <person name="Sagayaradj S."/>
            <person name="Cavanaugh K."/>
            <person name="Han R."/>
            <person name="Bertier L."/>
            <person name="Beede B."/>
            <person name="Kafkas S."/>
            <person name="Golino D."/>
            <person name="Preece J."/>
            <person name="Michelmore R."/>
        </authorList>
    </citation>
    <scope>NUCLEOTIDE SEQUENCE [LARGE SCALE GENOMIC DNA]</scope>
</reference>
<name>A0ACC0XDV3_9ROSI</name>
<keyword evidence="2" id="KW-1185">Reference proteome</keyword>
<evidence type="ECO:0000313" key="2">
    <source>
        <dbReference type="Proteomes" id="UP001163603"/>
    </source>
</evidence>
<proteinExistence type="predicted"/>